<accession>E1IEN3</accession>
<name>E1IEN3_9CHLR</name>
<reference evidence="1 2" key="1">
    <citation type="journal article" date="2011" name="J. Bacteriol.">
        <title>Draft genome sequence of the anoxygenic filamentous phototrophic bacterium Oscillochloris trichoides subsp. DG-6.</title>
        <authorList>
            <person name="Kuznetsov B.B."/>
            <person name="Ivanovsky R.N."/>
            <person name="Keppen O.I."/>
            <person name="Sukhacheva M.V."/>
            <person name="Bumazhkin B.K."/>
            <person name="Patutina E.O."/>
            <person name="Beletsky A.V."/>
            <person name="Mardanov A.V."/>
            <person name="Baslerov R.V."/>
            <person name="Panteleeva A.N."/>
            <person name="Kolganova T.V."/>
            <person name="Ravin N.V."/>
            <person name="Skryabin K.G."/>
        </authorList>
    </citation>
    <scope>NUCLEOTIDE SEQUENCE [LARGE SCALE GENOMIC DNA]</scope>
    <source>
        <strain evidence="1 2">DG-6</strain>
    </source>
</reference>
<comment type="caution">
    <text evidence="1">The sequence shown here is derived from an EMBL/GenBank/DDBJ whole genome shotgun (WGS) entry which is preliminary data.</text>
</comment>
<dbReference type="HOGENOM" id="CLU_1480633_0_0_0"/>
<proteinExistence type="predicted"/>
<dbReference type="STRING" id="765420.OSCT_1784"/>
<keyword evidence="2" id="KW-1185">Reference proteome</keyword>
<organism evidence="1 2">
    <name type="scientific">Oscillochloris trichoides DG-6</name>
    <dbReference type="NCBI Taxonomy" id="765420"/>
    <lineage>
        <taxon>Bacteria</taxon>
        <taxon>Bacillati</taxon>
        <taxon>Chloroflexota</taxon>
        <taxon>Chloroflexia</taxon>
        <taxon>Chloroflexales</taxon>
        <taxon>Chloroflexineae</taxon>
        <taxon>Oscillochloridaceae</taxon>
        <taxon>Oscillochloris</taxon>
    </lineage>
</organism>
<evidence type="ECO:0000313" key="2">
    <source>
        <dbReference type="Proteomes" id="UP000054010"/>
    </source>
</evidence>
<gene>
    <name evidence="1" type="ORF">OSCT_1784</name>
</gene>
<dbReference type="Gene3D" id="3.40.50.300">
    <property type="entry name" value="P-loop containing nucleotide triphosphate hydrolases"/>
    <property type="match status" value="1"/>
</dbReference>
<dbReference type="InterPro" id="IPR027417">
    <property type="entry name" value="P-loop_NTPase"/>
</dbReference>
<protein>
    <submittedName>
        <fullName evidence="1">Uncharacterized protein</fullName>
    </submittedName>
</protein>
<sequence length="182" mass="20786">MSAESFRPAALDPERAQVLTAMGIRQQHTLAHVPLDRMQVWQVALAHPGMAVRFDDPVAFAASQLRRGIDPPTLRELEHWAGGGSHTESSTPWAKEKLYQLVNYRYNEQLPTVFTSNIREGRACRVVCQPFPKPPRATWSTSHMRSGHGWPKHWRTPMMRWLLRVGPPSTLNWKELPCSQCL</sequence>
<dbReference type="EMBL" id="ADVR01000061">
    <property type="protein sequence ID" value="EFO80325.1"/>
    <property type="molecule type" value="Genomic_DNA"/>
</dbReference>
<dbReference type="Proteomes" id="UP000054010">
    <property type="component" value="Unassembled WGS sequence"/>
</dbReference>
<dbReference type="AlphaFoldDB" id="E1IEN3"/>
<evidence type="ECO:0000313" key="1">
    <source>
        <dbReference type="EMBL" id="EFO80325.1"/>
    </source>
</evidence>